<dbReference type="EMBL" id="RQTF01000384">
    <property type="protein sequence ID" value="RZI03882.1"/>
    <property type="molecule type" value="Genomic_DNA"/>
</dbReference>
<evidence type="ECO:0000313" key="10">
    <source>
        <dbReference type="EMBL" id="MVK35923.1"/>
    </source>
</evidence>
<evidence type="ECO:0000313" key="16">
    <source>
        <dbReference type="Proteomes" id="UP000478867"/>
    </source>
</evidence>
<dbReference type="EMBL" id="LFVP01000001">
    <property type="protein sequence ID" value="KSA81396.1"/>
    <property type="molecule type" value="Genomic_DNA"/>
</dbReference>
<evidence type="ECO:0000313" key="13">
    <source>
        <dbReference type="Proteomes" id="UP000032274"/>
    </source>
</evidence>
<protein>
    <submittedName>
        <fullName evidence="10">Helix-turn-helix domain-containing protein</fullName>
    </submittedName>
    <submittedName>
        <fullName evidence="5">Phage repressor</fullName>
    </submittedName>
    <submittedName>
        <fullName evidence="8">XRE family transcriptional regulator</fullName>
    </submittedName>
</protein>
<dbReference type="PANTHER" id="PTHR40661">
    <property type="match status" value="1"/>
</dbReference>
<evidence type="ECO:0000256" key="2">
    <source>
        <dbReference type="ARBA" id="ARBA00023125"/>
    </source>
</evidence>
<dbReference type="Pfam" id="PF01381">
    <property type="entry name" value="HTH_3"/>
    <property type="match status" value="1"/>
</dbReference>
<evidence type="ECO:0000313" key="17">
    <source>
        <dbReference type="Proteomes" id="UP000507112"/>
    </source>
</evidence>
<evidence type="ECO:0000313" key="11">
    <source>
        <dbReference type="EMBL" id="MVM10193.1"/>
    </source>
</evidence>
<dbReference type="EMBL" id="WPXC01000010">
    <property type="protein sequence ID" value="MVM10193.1"/>
    <property type="molecule type" value="Genomic_DNA"/>
</dbReference>
<dbReference type="EMBL" id="WPTS01000037">
    <property type="protein sequence ID" value="MVK35923.1"/>
    <property type="molecule type" value="Genomic_DNA"/>
</dbReference>
<feature type="domain" description="HTH cro/C1-type" evidence="4">
    <location>
        <begin position="14"/>
        <end position="68"/>
    </location>
</feature>
<comment type="caution">
    <text evidence="8">The sequence shown here is derived from an EMBL/GenBank/DDBJ whole genome shotgun (WGS) entry which is preliminary data.</text>
</comment>
<dbReference type="Proteomes" id="UP000478867">
    <property type="component" value="Unassembled WGS sequence"/>
</dbReference>
<reference evidence="9" key="4">
    <citation type="journal article" date="2016" name="J. Infect. Dis.">
        <title>Comparative Genomics of Community-Associated Methicillin-Resistant Staphylococcus aureus Shows the Emergence of Clone ST8-USA300 in Geneva, Switzerland.</title>
        <authorList>
            <person name="Von Dach E."/>
            <person name="Diene S.M."/>
            <person name="Fankhauser C."/>
            <person name="Schrenzel J."/>
            <person name="Harbarth S."/>
            <person name="Francois P."/>
        </authorList>
    </citation>
    <scope>NUCLEOTIDE SEQUENCE</scope>
    <source>
        <strain evidence="9">MRSA_S26</strain>
    </source>
</reference>
<reference evidence="9" key="3">
    <citation type="submission" date="2015-06" db="EMBL/GenBank/DDBJ databases">
        <authorList>
            <person name="Diene S.M."/>
            <person name="Von Dach E."/>
            <person name="Fankhauser C."/>
            <person name="Schrenzel J."/>
            <person name="Harbarth S."/>
            <person name="Francois P."/>
        </authorList>
    </citation>
    <scope>NUCLEOTIDE SEQUENCE</scope>
    <source>
        <strain evidence="9">MRSA_S26</strain>
    </source>
</reference>
<reference evidence="15 16" key="6">
    <citation type="submission" date="2019-11" db="EMBL/GenBank/DDBJ databases">
        <title>Implementation of targeted gown and glove precautions to prevent Staphylococcus aureus acquisition in community-based nursing homes.</title>
        <authorList>
            <person name="Stine O.C."/>
        </authorList>
    </citation>
    <scope>NUCLEOTIDE SEQUENCE [LARGE SCALE GENOMIC DNA]</scope>
    <source>
        <strain evidence="11 16">S_1081.LBCF.DN</strain>
        <strain evidence="10 15">S_2062.LAUP.DI</strain>
    </source>
</reference>
<dbReference type="EMBL" id="CAIIGD010000003">
    <property type="protein sequence ID" value="CAC8208704.1"/>
    <property type="molecule type" value="Genomic_DNA"/>
</dbReference>
<dbReference type="Gene3D" id="1.10.260.40">
    <property type="entry name" value="lambda repressor-like DNA-binding domains"/>
    <property type="match status" value="1"/>
</dbReference>
<dbReference type="Proteomes" id="UP000294017">
    <property type="component" value="Unassembled WGS sequence"/>
</dbReference>
<reference evidence="6 13" key="2">
    <citation type="submission" date="2015-01" db="EMBL/GenBank/DDBJ databases">
        <title>Characterization of Swiss Staphylococcus aureus strains involved in food poisoning.</title>
        <authorList>
            <person name="Crovadore J."/>
            <person name="Chablais R."/>
            <person name="Tonacini J."/>
            <person name="Schnyder B."/>
            <person name="Lefort F."/>
        </authorList>
    </citation>
    <scope>NUCLEOTIDE SEQUENCE [LARGE SCALE GENOMIC DNA]</scope>
    <source>
        <strain evidence="6 13">SA-120</strain>
    </source>
</reference>
<evidence type="ECO:0000313" key="14">
    <source>
        <dbReference type="Proteomes" id="UP000294017"/>
    </source>
</evidence>
<dbReference type="Proteomes" id="UP000032274">
    <property type="component" value="Unassembled WGS sequence"/>
</dbReference>
<dbReference type="Proteomes" id="UP000507112">
    <property type="component" value="Unassembled WGS sequence"/>
</dbReference>
<evidence type="ECO:0000313" key="12">
    <source>
        <dbReference type="EMBL" id="RZI03882.1"/>
    </source>
</evidence>
<keyword evidence="1" id="KW-0805">Transcription regulation</keyword>
<keyword evidence="2" id="KW-0238">DNA-binding</keyword>
<dbReference type="AlphaFoldDB" id="A0A068A8V7"/>
<accession>A0A068A8V7</accession>
<evidence type="ECO:0000313" key="5">
    <source>
        <dbReference type="EMBL" id="CAC8208704.1"/>
    </source>
</evidence>
<evidence type="ECO:0000313" key="8">
    <source>
        <dbReference type="EMBL" id="KMR58473.1"/>
    </source>
</evidence>
<name>A0A068A8V7_STAAU</name>
<gene>
    <name evidence="9" type="ORF">ACR79_00695</name>
    <name evidence="12" type="ORF">EIH03_14925</name>
    <name evidence="8" type="ORF">EP54_01480</name>
    <name evidence="7" type="ORF">EQ90_12805</name>
    <name evidence="10" type="ORF">GO814_12315</name>
    <name evidence="11" type="ORF">GO942_05750</name>
    <name evidence="6" type="ORF">QU38_09520</name>
    <name evidence="5" type="ORF">SAMEA70146418_01185</name>
</gene>
<dbReference type="InterPro" id="IPR001387">
    <property type="entry name" value="Cro/C1-type_HTH"/>
</dbReference>
<accession>A0A1E8X7D3</accession>
<reference evidence="8" key="1">
    <citation type="journal article" date="2015" name="J. Infect. Dis.">
        <title>Parallel Epidemics of Community-Associated Methicillin-Resistant Staphylococcus aureus USA300 Infection in North and South America.</title>
        <authorList>
            <person name="Planet P.J."/>
            <person name="Diaz L."/>
            <person name="Kolokotronis S.O."/>
            <person name="Narechania A."/>
            <person name="Reyes J."/>
            <person name="Xing G."/>
            <person name="Rincon S."/>
            <person name="Smith H."/>
            <person name="Panesso D."/>
            <person name="Ryan C."/>
            <person name="Smith D.P."/>
            <person name="Guzman M."/>
            <person name="Zurita J."/>
            <person name="Sebra R."/>
            <person name="Deikus G."/>
            <person name="Nolan R.L."/>
            <person name="Tenover F.C."/>
            <person name="Weinstock G.M."/>
            <person name="Robinson D.A."/>
            <person name="Arias C.A."/>
        </authorList>
    </citation>
    <scope>NUCLEOTIDE SEQUENCE</scope>
    <source>
        <strain evidence="7">CA15</strain>
        <strain evidence="8">M121</strain>
    </source>
</reference>
<dbReference type="RefSeq" id="WP_000429766.1">
    <property type="nucleotide sequence ID" value="NZ_AP023034.1"/>
</dbReference>
<evidence type="ECO:0000259" key="4">
    <source>
        <dbReference type="PROSITE" id="PS50943"/>
    </source>
</evidence>
<dbReference type="OMA" id="DQMANAT"/>
<proteinExistence type="predicted"/>
<dbReference type="SUPFAM" id="SSF47413">
    <property type="entry name" value="lambda repressor-like DNA-binding domains"/>
    <property type="match status" value="1"/>
</dbReference>
<evidence type="ECO:0000313" key="6">
    <source>
        <dbReference type="EMBL" id="KIT96809.1"/>
    </source>
</evidence>
<dbReference type="SMR" id="A0A068A8V7"/>
<evidence type="ECO:0000313" key="7">
    <source>
        <dbReference type="EMBL" id="KMR35538.1"/>
    </source>
</evidence>
<dbReference type="SMART" id="SM00530">
    <property type="entry name" value="HTH_XRE"/>
    <property type="match status" value="1"/>
</dbReference>
<dbReference type="Proteomes" id="UP000052129">
    <property type="component" value="Unassembled WGS sequence"/>
</dbReference>
<evidence type="ECO:0000256" key="1">
    <source>
        <dbReference type="ARBA" id="ARBA00023015"/>
    </source>
</evidence>
<dbReference type="PROSITE" id="PS50943">
    <property type="entry name" value="HTH_CROC1"/>
    <property type="match status" value="1"/>
</dbReference>
<dbReference type="GO" id="GO:0003677">
    <property type="term" value="F:DNA binding"/>
    <property type="evidence" value="ECO:0007669"/>
    <property type="project" value="UniProtKB-KW"/>
</dbReference>
<dbReference type="PANTHER" id="PTHR40661:SF1">
    <property type="entry name" value="HTH CRO_C1-TYPE DOMAIN-CONTAINING PROTEIN"/>
    <property type="match status" value="1"/>
</dbReference>
<dbReference type="EMBL" id="JXIG01000627">
    <property type="protein sequence ID" value="KIT96809.1"/>
    <property type="molecule type" value="Genomic_DNA"/>
</dbReference>
<evidence type="ECO:0000313" key="9">
    <source>
        <dbReference type="EMBL" id="KSA81396.1"/>
    </source>
</evidence>
<sequence>MENNKVRKILSENLQELMNDKNIDQRELAEAIGVSQPTVSNWIQQTKYPRIKRIQQLADYFNVPKSRITESKKDIHQETIAAHFDKEGLTEEEIEEVNRFIEWVRNRDK</sequence>
<keyword evidence="3" id="KW-0804">Transcription</keyword>
<evidence type="ECO:0000256" key="3">
    <source>
        <dbReference type="ARBA" id="ARBA00023163"/>
    </source>
</evidence>
<dbReference type="EMBL" id="LALQ01000003">
    <property type="protein sequence ID" value="KMR58473.1"/>
    <property type="molecule type" value="Genomic_DNA"/>
</dbReference>
<accession>A0A0D1JL45</accession>
<dbReference type="InterPro" id="IPR010982">
    <property type="entry name" value="Lambda_DNA-bd_dom_sf"/>
</dbReference>
<reference evidence="5 17" key="7">
    <citation type="submission" date="2020-06" db="EMBL/GenBank/DDBJ databases">
        <authorList>
            <consortium name="Pathogen Informatics"/>
        </authorList>
    </citation>
    <scope>NUCLEOTIDE SEQUENCE [LARGE SCALE GENOMIC DNA]</scope>
    <source>
        <strain evidence="5 17">MOS105</strain>
    </source>
</reference>
<reference evidence="12 14" key="5">
    <citation type="submission" date="2018-11" db="EMBL/GenBank/DDBJ databases">
        <title>Genomic profiling of Staphylococcus species from a Poultry farm system in KwaZulu-Natal, South Africa.</title>
        <authorList>
            <person name="Amoako D.G."/>
            <person name="Somboro A.M."/>
            <person name="Abia A.L.K."/>
            <person name="Bester L.A."/>
            <person name="Essack S.Y."/>
        </authorList>
    </citation>
    <scope>NUCLEOTIDE SEQUENCE [LARGE SCALE GENOMIC DNA]</scope>
    <source>
        <strain evidence="12 14">SA12</strain>
    </source>
</reference>
<evidence type="ECO:0000313" key="15">
    <source>
        <dbReference type="Proteomes" id="UP000471199"/>
    </source>
</evidence>
<dbReference type="Proteomes" id="UP000471199">
    <property type="component" value="Unassembled WGS sequence"/>
</dbReference>
<organism evidence="8">
    <name type="scientific">Staphylococcus aureus</name>
    <dbReference type="NCBI Taxonomy" id="1280"/>
    <lineage>
        <taxon>Bacteria</taxon>
        <taxon>Bacillati</taxon>
        <taxon>Bacillota</taxon>
        <taxon>Bacilli</taxon>
        <taxon>Bacillales</taxon>
        <taxon>Staphylococcaceae</taxon>
        <taxon>Staphylococcus</taxon>
    </lineage>
</organism>
<dbReference type="EMBL" id="LALJ01000033">
    <property type="protein sequence ID" value="KMR35538.1"/>
    <property type="molecule type" value="Genomic_DNA"/>
</dbReference>
<dbReference type="CDD" id="cd00093">
    <property type="entry name" value="HTH_XRE"/>
    <property type="match status" value="1"/>
</dbReference>